<reference evidence="2" key="1">
    <citation type="journal article" date="2018" name="Front. Microbiol.">
        <title>Genome-Based Analysis Reveals the Taxonomy and Diversity of the Family Idiomarinaceae.</title>
        <authorList>
            <person name="Liu Y."/>
            <person name="Lai Q."/>
            <person name="Shao Z."/>
        </authorList>
    </citation>
    <scope>NUCLEOTIDE SEQUENCE [LARGE SCALE GENOMIC DNA]</scope>
    <source>
        <strain evidence="2">R22</strain>
    </source>
</reference>
<evidence type="ECO:0000313" key="2">
    <source>
        <dbReference type="Proteomes" id="UP000288058"/>
    </source>
</evidence>
<comment type="caution">
    <text evidence="1">The sequence shown here is derived from an EMBL/GenBank/DDBJ whole genome shotgun (WGS) entry which is preliminary data.</text>
</comment>
<protein>
    <recommendedName>
        <fullName evidence="3">Type II toxin-antitoxin system RelE/ParE family toxin</fullName>
    </recommendedName>
</protein>
<dbReference type="RefSeq" id="WP_126780818.1">
    <property type="nucleotide sequence ID" value="NZ_PIQC01000003.1"/>
</dbReference>
<dbReference type="OrthoDB" id="9798046at2"/>
<sequence>MNYDVHFTELSYKTLAVLTRYMESFLGQEEAIRLGHQLLDFATNKLGDNPLQFPISHELETLGITDYRVMLVDNYKILFRLDEKDKTSYVMAFLRQKQNTQELLYQITIS</sequence>
<dbReference type="EMBL" id="PIQC01000003">
    <property type="protein sequence ID" value="RUO71857.1"/>
    <property type="molecule type" value="Genomic_DNA"/>
</dbReference>
<dbReference type="AlphaFoldDB" id="A0A432Z1W1"/>
<evidence type="ECO:0000313" key="1">
    <source>
        <dbReference type="EMBL" id="RUO71857.1"/>
    </source>
</evidence>
<proteinExistence type="predicted"/>
<keyword evidence="2" id="KW-1185">Reference proteome</keyword>
<evidence type="ECO:0008006" key="3">
    <source>
        <dbReference type="Google" id="ProtNLM"/>
    </source>
</evidence>
<organism evidence="1 2">
    <name type="scientific">Idiomarina ramblicola</name>
    <dbReference type="NCBI Taxonomy" id="263724"/>
    <lineage>
        <taxon>Bacteria</taxon>
        <taxon>Pseudomonadati</taxon>
        <taxon>Pseudomonadota</taxon>
        <taxon>Gammaproteobacteria</taxon>
        <taxon>Alteromonadales</taxon>
        <taxon>Idiomarinaceae</taxon>
        <taxon>Idiomarina</taxon>
    </lineage>
</organism>
<dbReference type="Gene3D" id="3.30.2310.20">
    <property type="entry name" value="RelE-like"/>
    <property type="match status" value="1"/>
</dbReference>
<accession>A0A432Z1W1</accession>
<gene>
    <name evidence="1" type="ORF">CWI78_04900</name>
</gene>
<name>A0A432Z1W1_9GAMM</name>
<dbReference type="InterPro" id="IPR035093">
    <property type="entry name" value="RelE/ParE_toxin_dom_sf"/>
</dbReference>
<dbReference type="Proteomes" id="UP000288058">
    <property type="component" value="Unassembled WGS sequence"/>
</dbReference>